<dbReference type="NCBIfam" id="NF006045">
    <property type="entry name" value="PRK08190.1"/>
    <property type="match status" value="1"/>
</dbReference>
<sequence>MSAESGAGGGPIQNRLFDEIAVGDSASLTRTVSPEVVALYAAASGAPRQGGKPAAHGMLAGALIANLLGNELPGAGTVYLGQEMRFGAPILAGDTLVLRVTVKDKQPAHRLVLLDCECRRGDGEVVLTGTATVSAPAERASSPGVSEAPALILKRARHYEALIRRTAHHDKPIPCAVAHPCERTALEGPLDAGREGIIRPILVGPVAKIRAVAEEAGLDLAGVEIQDAPHSHAAAARAVALVRGGQASLLMKGSLHTDELLHAVLDKEAGLRTARRLSHVFIMDVPTYPEPLFITDAAINIVPDLKTKADIVQNVADLHRGLGLGAPRVAILSAVETVNPAIPGTLDAAALCKMADRGQITGALLDGPLAMDNAISVEAARIKGIRSEVAGRAQVLVVPDLEAGNMLAKNLTFLAGAEAAGIVLGARVPVILTSRADSVRARLASCAVAALYARALAAKPATAGGASA</sequence>
<dbReference type="PANTHER" id="PTHR43356">
    <property type="entry name" value="PHOSPHATE ACETYLTRANSFERASE"/>
    <property type="match status" value="1"/>
</dbReference>
<protein>
    <submittedName>
        <fullName evidence="4">Enoyl-CoA hydratase</fullName>
    </submittedName>
</protein>
<organism evidence="4 5">
    <name type="scientific">Roseomonas gilardii</name>
    <dbReference type="NCBI Taxonomy" id="257708"/>
    <lineage>
        <taxon>Bacteria</taxon>
        <taxon>Pseudomonadati</taxon>
        <taxon>Pseudomonadota</taxon>
        <taxon>Alphaproteobacteria</taxon>
        <taxon>Acetobacterales</taxon>
        <taxon>Roseomonadaceae</taxon>
        <taxon>Roseomonas</taxon>
    </lineage>
</organism>
<dbReference type="Gene3D" id="3.40.718.10">
    <property type="entry name" value="Isopropylmalate Dehydrogenase"/>
    <property type="match status" value="1"/>
</dbReference>
<dbReference type="eggNOG" id="COG2030">
    <property type="taxonomic scope" value="Bacteria"/>
</dbReference>
<dbReference type="Pfam" id="PF01515">
    <property type="entry name" value="PTA_PTB"/>
    <property type="match status" value="1"/>
</dbReference>
<dbReference type="InterPro" id="IPR029069">
    <property type="entry name" value="HotDog_dom_sf"/>
</dbReference>
<dbReference type="InterPro" id="IPR050500">
    <property type="entry name" value="Phos_Acetyltrans/Butyryltrans"/>
</dbReference>
<dbReference type="RefSeq" id="WP_075799590.1">
    <property type="nucleotide sequence ID" value="NZ_CP015583.1"/>
</dbReference>
<gene>
    <name evidence="4" type="ORF">RGI145_18710</name>
</gene>
<feature type="domain" description="Phosphate acetyl/butaryl transferase" evidence="3">
    <location>
        <begin position="236"/>
        <end position="450"/>
    </location>
</feature>
<evidence type="ECO:0000256" key="1">
    <source>
        <dbReference type="ARBA" id="ARBA00022679"/>
    </source>
</evidence>
<dbReference type="PANTHER" id="PTHR43356:SF2">
    <property type="entry name" value="PHOSPHATE ACETYLTRANSFERASE"/>
    <property type="match status" value="1"/>
</dbReference>
<dbReference type="Proteomes" id="UP000185494">
    <property type="component" value="Chromosome 1"/>
</dbReference>
<name>A0A1L7AJH1_9PROT</name>
<evidence type="ECO:0000259" key="3">
    <source>
        <dbReference type="Pfam" id="PF01515"/>
    </source>
</evidence>
<dbReference type="KEGG" id="rgi:RGI145_18710"/>
<evidence type="ECO:0000256" key="2">
    <source>
        <dbReference type="ARBA" id="ARBA00023315"/>
    </source>
</evidence>
<keyword evidence="1" id="KW-0808">Transferase</keyword>
<reference evidence="4 5" key="1">
    <citation type="submission" date="2016-05" db="EMBL/GenBank/DDBJ databases">
        <title>Complete Genome and Methylome Analysis of Psychrotrophic Bacterial Isolates from Antarctic Lake Untersee.</title>
        <authorList>
            <person name="Fomenkov A."/>
            <person name="Akimov V.N."/>
            <person name="Vasilyeva L.V."/>
            <person name="Andersen D."/>
            <person name="Vincze T."/>
            <person name="Roberts R.J."/>
        </authorList>
    </citation>
    <scope>NUCLEOTIDE SEQUENCE [LARGE SCALE GENOMIC DNA]</scope>
    <source>
        <strain evidence="4 5">U14-5</strain>
    </source>
</reference>
<dbReference type="GO" id="GO:0016746">
    <property type="term" value="F:acyltransferase activity"/>
    <property type="evidence" value="ECO:0007669"/>
    <property type="project" value="UniProtKB-KW"/>
</dbReference>
<dbReference type="CDD" id="cd03449">
    <property type="entry name" value="R_hydratase"/>
    <property type="match status" value="1"/>
</dbReference>
<dbReference type="Gene3D" id="3.10.129.10">
    <property type="entry name" value="Hotdog Thioesterase"/>
    <property type="match status" value="1"/>
</dbReference>
<evidence type="ECO:0000313" key="5">
    <source>
        <dbReference type="Proteomes" id="UP000185494"/>
    </source>
</evidence>
<dbReference type="EMBL" id="CP015583">
    <property type="protein sequence ID" value="APT58839.1"/>
    <property type="molecule type" value="Genomic_DNA"/>
</dbReference>
<evidence type="ECO:0000313" key="4">
    <source>
        <dbReference type="EMBL" id="APT58839.1"/>
    </source>
</evidence>
<accession>A0A1L7AJH1</accession>
<dbReference type="eggNOG" id="COG0280">
    <property type="taxonomic scope" value="Bacteria"/>
</dbReference>
<proteinExistence type="predicted"/>
<dbReference type="SUPFAM" id="SSF53659">
    <property type="entry name" value="Isocitrate/Isopropylmalate dehydrogenase-like"/>
    <property type="match status" value="1"/>
</dbReference>
<dbReference type="NCBIfam" id="NF008852">
    <property type="entry name" value="PRK11890.1"/>
    <property type="match status" value="1"/>
</dbReference>
<dbReference type="SUPFAM" id="SSF54637">
    <property type="entry name" value="Thioesterase/thiol ester dehydrase-isomerase"/>
    <property type="match status" value="1"/>
</dbReference>
<keyword evidence="2" id="KW-0012">Acyltransferase</keyword>
<dbReference type="STRING" id="257708.RGI145_18710"/>
<dbReference type="InterPro" id="IPR002505">
    <property type="entry name" value="PTA_PTB"/>
</dbReference>
<dbReference type="AlphaFoldDB" id="A0A1L7AJH1"/>